<feature type="transmembrane region" description="Helical" evidence="6">
    <location>
        <begin position="31"/>
        <end position="51"/>
    </location>
</feature>
<dbReference type="Proteomes" id="UP000777935">
    <property type="component" value="Unassembled WGS sequence"/>
</dbReference>
<evidence type="ECO:0000256" key="3">
    <source>
        <dbReference type="ARBA" id="ARBA00022989"/>
    </source>
</evidence>
<evidence type="ECO:0000313" key="7">
    <source>
        <dbReference type="EMBL" id="NSX54366.1"/>
    </source>
</evidence>
<dbReference type="EMBL" id="JABUFE010000003">
    <property type="protein sequence ID" value="NSX54366.1"/>
    <property type="molecule type" value="Genomic_DNA"/>
</dbReference>
<protein>
    <submittedName>
        <fullName evidence="7">CvpA family protein</fullName>
    </submittedName>
</protein>
<evidence type="ECO:0000256" key="1">
    <source>
        <dbReference type="ARBA" id="ARBA00004141"/>
    </source>
</evidence>
<feature type="compositionally biased region" description="Low complexity" evidence="5">
    <location>
        <begin position="188"/>
        <end position="203"/>
    </location>
</feature>
<feature type="transmembrane region" description="Helical" evidence="6">
    <location>
        <begin position="111"/>
        <end position="131"/>
    </location>
</feature>
<evidence type="ECO:0000256" key="5">
    <source>
        <dbReference type="SAM" id="MobiDB-lite"/>
    </source>
</evidence>
<proteinExistence type="predicted"/>
<sequence>MEGFTLVDGGVAVVIILSAILAYSRGFVRETMAILGWIGAAIAAFIFAPDVEPLIKEAPIVGSFIGDSCELAITVAFATVFAVALVIFSLFTPLLSGMIQRSALGGLDQGLGFLFGALRGALLVAIAFFIYDVALPNQEIAMIDESRSAQVFASVTGRIEDRDPEQALGWVTQQVQQLVGDCGAGSDPVVTPEPVPAEVIPQNTPEPAPEQPAEENPVIIIE</sequence>
<evidence type="ECO:0000313" key="8">
    <source>
        <dbReference type="Proteomes" id="UP000777935"/>
    </source>
</evidence>
<keyword evidence="2 6" id="KW-0812">Transmembrane</keyword>
<reference evidence="7 8" key="1">
    <citation type="submission" date="2020-06" db="EMBL/GenBank/DDBJ databases">
        <title>Sulfitobacter algicola sp. nov., isolated from green algae.</title>
        <authorList>
            <person name="Wang C."/>
        </authorList>
    </citation>
    <scope>NUCLEOTIDE SEQUENCE [LARGE SCALE GENOMIC DNA]</scope>
    <source>
        <strain evidence="7 8">1151</strain>
    </source>
</reference>
<keyword evidence="8" id="KW-1185">Reference proteome</keyword>
<dbReference type="InterPro" id="IPR003825">
    <property type="entry name" value="Colicin-V_CvpA"/>
</dbReference>
<evidence type="ECO:0000256" key="4">
    <source>
        <dbReference type="ARBA" id="ARBA00023136"/>
    </source>
</evidence>
<feature type="transmembrane region" description="Helical" evidence="6">
    <location>
        <begin position="6"/>
        <end position="24"/>
    </location>
</feature>
<comment type="caution">
    <text evidence="7">The sequence shown here is derived from an EMBL/GenBank/DDBJ whole genome shotgun (WGS) entry which is preliminary data.</text>
</comment>
<feature type="transmembrane region" description="Helical" evidence="6">
    <location>
        <begin position="71"/>
        <end position="91"/>
    </location>
</feature>
<organism evidence="7 8">
    <name type="scientific">Parasulfitobacter algicola</name>
    <dbReference type="NCBI Taxonomy" id="2614809"/>
    <lineage>
        <taxon>Bacteria</taxon>
        <taxon>Pseudomonadati</taxon>
        <taxon>Pseudomonadota</taxon>
        <taxon>Alphaproteobacteria</taxon>
        <taxon>Rhodobacterales</taxon>
        <taxon>Roseobacteraceae</taxon>
        <taxon>Parasulfitobacter</taxon>
    </lineage>
</organism>
<name>A0ABX2IVR6_9RHOB</name>
<keyword evidence="3 6" id="KW-1133">Transmembrane helix</keyword>
<dbReference type="PANTHER" id="PTHR36926">
    <property type="entry name" value="COLICIN V PRODUCTION PROTEIN"/>
    <property type="match status" value="1"/>
</dbReference>
<comment type="subcellular location">
    <subcellularLocation>
        <location evidence="1">Membrane</location>
        <topology evidence="1">Multi-pass membrane protein</topology>
    </subcellularLocation>
</comment>
<dbReference type="PANTHER" id="PTHR36926:SF1">
    <property type="entry name" value="COLICIN V PRODUCTION PROTEIN"/>
    <property type="match status" value="1"/>
</dbReference>
<evidence type="ECO:0000256" key="6">
    <source>
        <dbReference type="SAM" id="Phobius"/>
    </source>
</evidence>
<dbReference type="RefSeq" id="WP_174136353.1">
    <property type="nucleotide sequence ID" value="NZ_JABUFE010000003.1"/>
</dbReference>
<dbReference type="Pfam" id="PF02674">
    <property type="entry name" value="Colicin_V"/>
    <property type="match status" value="1"/>
</dbReference>
<feature type="region of interest" description="Disordered" evidence="5">
    <location>
        <begin position="186"/>
        <end position="222"/>
    </location>
</feature>
<dbReference type="InterPro" id="IPR052719">
    <property type="entry name" value="CvpA-like"/>
</dbReference>
<gene>
    <name evidence="7" type="ORF">HRQ87_06085</name>
</gene>
<evidence type="ECO:0000256" key="2">
    <source>
        <dbReference type="ARBA" id="ARBA00022692"/>
    </source>
</evidence>
<accession>A0ABX2IVR6</accession>
<keyword evidence="4 6" id="KW-0472">Membrane</keyword>